<feature type="region of interest" description="Disordered" evidence="1">
    <location>
        <begin position="252"/>
        <end position="311"/>
    </location>
</feature>
<dbReference type="EMBL" id="JBJQOH010000003">
    <property type="protein sequence ID" value="KAL3691493.1"/>
    <property type="molecule type" value="Genomic_DNA"/>
</dbReference>
<evidence type="ECO:0000256" key="1">
    <source>
        <dbReference type="SAM" id="MobiDB-lite"/>
    </source>
</evidence>
<gene>
    <name evidence="2" type="ORF">R1sor_005144</name>
</gene>
<reference evidence="2 3" key="1">
    <citation type="submission" date="2024-09" db="EMBL/GenBank/DDBJ databases">
        <title>Chromosome-scale assembly of Riccia sorocarpa.</title>
        <authorList>
            <person name="Paukszto L."/>
        </authorList>
    </citation>
    <scope>NUCLEOTIDE SEQUENCE [LARGE SCALE GENOMIC DNA]</scope>
    <source>
        <strain evidence="2">LP-2024</strain>
        <tissue evidence="2">Aerial parts of the thallus</tissue>
    </source>
</reference>
<dbReference type="AlphaFoldDB" id="A0ABD3HJ80"/>
<protein>
    <submittedName>
        <fullName evidence="2">Uncharacterized protein</fullName>
    </submittedName>
</protein>
<proteinExistence type="predicted"/>
<dbReference type="Proteomes" id="UP001633002">
    <property type="component" value="Unassembled WGS sequence"/>
</dbReference>
<evidence type="ECO:0000313" key="2">
    <source>
        <dbReference type="EMBL" id="KAL3691493.1"/>
    </source>
</evidence>
<sequence length="332" mass="36416">MPVAMAGTGDRKGTGRKTINPAAAVDKLVVQRASHGMDYRNVGLEKMHGNWTVESANVKTPLSSRTSDRYRLRRSRVALHKIVQGITFHSFSKSGVPCEVNWDMASHCGCAVRHWSCNREGCEVLIWSKARQSYVCVECSLSECKVAYDTSDTSMLALSLSLELYYRSQRRLISEEGDKLLELWKKAKVSDTEFARTAAKEAAAAACRAAETAECLWYSSARAEAAARTMMAELARNQARARARVSVPVTLSEASPNSGLTHHLLSRVPSVTPSSGSGQTPNMSPSSSDDDASMQQQVSYQSLSGNNRKRIRRRSVTVRKLVSQCLCSSSSL</sequence>
<feature type="compositionally biased region" description="Polar residues" evidence="1">
    <location>
        <begin position="269"/>
        <end position="283"/>
    </location>
</feature>
<organism evidence="2 3">
    <name type="scientific">Riccia sorocarpa</name>
    <dbReference type="NCBI Taxonomy" id="122646"/>
    <lineage>
        <taxon>Eukaryota</taxon>
        <taxon>Viridiplantae</taxon>
        <taxon>Streptophyta</taxon>
        <taxon>Embryophyta</taxon>
        <taxon>Marchantiophyta</taxon>
        <taxon>Marchantiopsida</taxon>
        <taxon>Marchantiidae</taxon>
        <taxon>Marchantiales</taxon>
        <taxon>Ricciaceae</taxon>
        <taxon>Riccia</taxon>
    </lineage>
</organism>
<comment type="caution">
    <text evidence="2">The sequence shown here is derived from an EMBL/GenBank/DDBJ whole genome shotgun (WGS) entry which is preliminary data.</text>
</comment>
<name>A0ABD3HJ80_9MARC</name>
<evidence type="ECO:0000313" key="3">
    <source>
        <dbReference type="Proteomes" id="UP001633002"/>
    </source>
</evidence>
<accession>A0ABD3HJ80</accession>
<keyword evidence="3" id="KW-1185">Reference proteome</keyword>